<sequence>MPTVGLIIAIIFFLAGLAGTVLPVLPGAPLILAGMVVYGLFAGFADLSVFFFLGQAAATALTFLVDYIANAWGVSRYGGSKVALWGSALGLLFGAFILGPIGIILGPFTGAFIGELLASRRVIHAVRVGIGSLVGFFGGTLVKLAIETAMIIWFFSVIF</sequence>
<evidence type="ECO:0000256" key="1">
    <source>
        <dbReference type="SAM" id="Phobius"/>
    </source>
</evidence>
<feature type="transmembrane region" description="Helical" evidence="1">
    <location>
        <begin position="6"/>
        <end position="25"/>
    </location>
</feature>
<accession>A0A7C2INV0</accession>
<dbReference type="EMBL" id="DSMU01000087">
    <property type="protein sequence ID" value="HEL65318.1"/>
    <property type="molecule type" value="Genomic_DNA"/>
</dbReference>
<keyword evidence="1" id="KW-0472">Membrane</keyword>
<reference evidence="2" key="1">
    <citation type="journal article" date="2020" name="mSystems">
        <title>Genome- and Community-Level Interaction Insights into Carbon Utilization and Element Cycling Functions of Hydrothermarchaeota in Hydrothermal Sediment.</title>
        <authorList>
            <person name="Zhou Z."/>
            <person name="Liu Y."/>
            <person name="Xu W."/>
            <person name="Pan J."/>
            <person name="Luo Z.H."/>
            <person name="Li M."/>
        </authorList>
    </citation>
    <scope>NUCLEOTIDE SEQUENCE [LARGE SCALE GENOMIC DNA]</scope>
    <source>
        <strain evidence="2">SpSt-300</strain>
    </source>
</reference>
<feature type="transmembrane region" description="Helical" evidence="1">
    <location>
        <begin position="130"/>
        <end position="155"/>
    </location>
</feature>
<protein>
    <submittedName>
        <fullName evidence="2">DUF456 domain-containing protein</fullName>
    </submittedName>
</protein>
<organism evidence="2">
    <name type="scientific">Ammonifex degensii</name>
    <dbReference type="NCBI Taxonomy" id="42838"/>
    <lineage>
        <taxon>Bacteria</taxon>
        <taxon>Bacillati</taxon>
        <taxon>Bacillota</taxon>
        <taxon>Clostridia</taxon>
        <taxon>Thermoanaerobacterales</taxon>
        <taxon>Thermoanaerobacteraceae</taxon>
        <taxon>Ammonifex</taxon>
    </lineage>
</organism>
<keyword evidence="1" id="KW-0812">Transmembrane</keyword>
<dbReference type="Pfam" id="PF04306">
    <property type="entry name" value="DUF456"/>
    <property type="match status" value="1"/>
</dbReference>
<feature type="transmembrane region" description="Helical" evidence="1">
    <location>
        <begin position="85"/>
        <end position="118"/>
    </location>
</feature>
<dbReference type="AlphaFoldDB" id="A0A7C2INV0"/>
<dbReference type="PANTHER" id="PTHR39165">
    <property type="entry name" value="IG HYPOTHETICAL 17883"/>
    <property type="match status" value="1"/>
</dbReference>
<comment type="caution">
    <text evidence="2">The sequence shown here is derived from an EMBL/GenBank/DDBJ whole genome shotgun (WGS) entry which is preliminary data.</text>
</comment>
<evidence type="ECO:0000313" key="2">
    <source>
        <dbReference type="EMBL" id="HEL65318.1"/>
    </source>
</evidence>
<proteinExistence type="predicted"/>
<dbReference type="PANTHER" id="PTHR39165:SF1">
    <property type="entry name" value="DUF456 DOMAIN-CONTAINING PROTEIN"/>
    <property type="match status" value="1"/>
</dbReference>
<dbReference type="InterPro" id="IPR007403">
    <property type="entry name" value="DUF456"/>
</dbReference>
<gene>
    <name evidence="2" type="ORF">ENQ34_01365</name>
</gene>
<keyword evidence="1" id="KW-1133">Transmembrane helix</keyword>
<feature type="transmembrane region" description="Helical" evidence="1">
    <location>
        <begin position="37"/>
        <end position="65"/>
    </location>
</feature>
<name>A0A7C2INV0_9THEO</name>